<evidence type="ECO:0000313" key="1">
    <source>
        <dbReference type="EMBL" id="KAJ2993392.1"/>
    </source>
</evidence>
<comment type="caution">
    <text evidence="1">The sequence shown here is derived from an EMBL/GenBank/DDBJ whole genome shotgun (WGS) entry which is preliminary data.</text>
</comment>
<name>A0ACC1PI97_9PEZI</name>
<reference evidence="1" key="1">
    <citation type="submission" date="2022-10" db="EMBL/GenBank/DDBJ databases">
        <title>Genome Sequence of Xylaria curta.</title>
        <authorList>
            <person name="Buettner E."/>
        </authorList>
    </citation>
    <scope>NUCLEOTIDE SEQUENCE</scope>
    <source>
        <strain evidence="1">Babe10</strain>
    </source>
</reference>
<proteinExistence type="predicted"/>
<evidence type="ECO:0000313" key="2">
    <source>
        <dbReference type="Proteomes" id="UP001143856"/>
    </source>
</evidence>
<accession>A0ACC1PI97</accession>
<dbReference type="EMBL" id="JAPDGR010000218">
    <property type="protein sequence ID" value="KAJ2993392.1"/>
    <property type="molecule type" value="Genomic_DNA"/>
</dbReference>
<sequence length="74" mass="7665">MEPHYSEPPRELDELSPPATVGVEPAGGGGMGHNLGNRASQMNTQQERPKSPGRAAVAFVGGDTEAAARAVKEP</sequence>
<dbReference type="Proteomes" id="UP001143856">
    <property type="component" value="Unassembled WGS sequence"/>
</dbReference>
<protein>
    <submittedName>
        <fullName evidence="1">Uncharacterized protein</fullName>
    </submittedName>
</protein>
<organism evidence="1 2">
    <name type="scientific">Xylaria curta</name>
    <dbReference type="NCBI Taxonomy" id="42375"/>
    <lineage>
        <taxon>Eukaryota</taxon>
        <taxon>Fungi</taxon>
        <taxon>Dikarya</taxon>
        <taxon>Ascomycota</taxon>
        <taxon>Pezizomycotina</taxon>
        <taxon>Sordariomycetes</taxon>
        <taxon>Xylariomycetidae</taxon>
        <taxon>Xylariales</taxon>
        <taxon>Xylariaceae</taxon>
        <taxon>Xylaria</taxon>
    </lineage>
</organism>
<gene>
    <name evidence="1" type="ORF">NUW58_g1854</name>
</gene>
<keyword evidence="2" id="KW-1185">Reference proteome</keyword>